<evidence type="ECO:0000313" key="1">
    <source>
        <dbReference type="EMBL" id="KAI8569149.1"/>
    </source>
</evidence>
<dbReference type="EMBL" id="CM046389">
    <property type="protein sequence ID" value="KAI8569149.1"/>
    <property type="molecule type" value="Genomic_DNA"/>
</dbReference>
<comment type="caution">
    <text evidence="1">The sequence shown here is derived from an EMBL/GenBank/DDBJ whole genome shotgun (WGS) entry which is preliminary data.</text>
</comment>
<keyword evidence="2" id="KW-1185">Reference proteome</keyword>
<proteinExistence type="predicted"/>
<protein>
    <submittedName>
        <fullName evidence="1">Uncharacterized protein</fullName>
    </submittedName>
</protein>
<name>A0ACC0PVG7_RHOML</name>
<reference evidence="1" key="1">
    <citation type="submission" date="2022-02" db="EMBL/GenBank/DDBJ databases">
        <title>Plant Genome Project.</title>
        <authorList>
            <person name="Zhang R.-G."/>
        </authorList>
    </citation>
    <scope>NUCLEOTIDE SEQUENCE</scope>
    <source>
        <strain evidence="1">AT1</strain>
    </source>
</reference>
<sequence length="721" mass="82303">MLHSLKLHRPTHLLLLPPKTLTLLLLHFSSSEPQTQIEKIVKMINDHPFPNHPLHPTLSHHIPAPLLSPPLVENVLGRLFASHSNGLKAYEFFKFSLQSSHFNPTPDAFEKTLHILSRMRYFDKAWELMEAISRSHPHLLTLKSMSILLSRIARFQTYEETLEAFERMDKSVFVDKEFGVDELNVLLRAFCTQRQMKEARSVFNKMVNRFPPNAKTMNILLLGFKQTGDITSVELFYHEMIRRGFKPDSVTYSIRINAYCKKGRVVDGLRLVKEMELVNLLPTIETMSSLIHGAGVARNLTKARELFDEISVRNLVADTGAYNALLSCFVKSRDVKSAAELMDEMEERGVGYDNVTYHTMFLILMRAKDMDAVIELYEKMATRNFVPKARTVVLVMKFFCKSRRPDLGLELWGYLLERGHCPHGHALDLLATGLCAHEKVGEAFECAKQMVERGRHMSEAVFRMLERFLVQGGEMEKLRELNELIKRLQKVLPPSRGHATGEGQRGNNWVLKILHVRREAEKGVEVEDDFREKEGRDSGGADGDDQRTEECSCSDREEGCDLGGVVDDDDERIEFDRELFSKLLKRVSLADARLYARMSYLGNLSYSIPQIKQLLCIVKHSKLLTTGLPSSNNRLQRNKHLGKKESVIGHSSKTIVNKESGIIRIYCSLMAYLEIRVHQATVIKRLGKEKLYALVSPLKKEKLLLHSSSNLASLIDPLNLQ</sequence>
<evidence type="ECO:0000313" key="2">
    <source>
        <dbReference type="Proteomes" id="UP001062846"/>
    </source>
</evidence>
<accession>A0ACC0PVG7</accession>
<organism evidence="1 2">
    <name type="scientific">Rhododendron molle</name>
    <name type="common">Chinese azalea</name>
    <name type="synonym">Azalea mollis</name>
    <dbReference type="NCBI Taxonomy" id="49168"/>
    <lineage>
        <taxon>Eukaryota</taxon>
        <taxon>Viridiplantae</taxon>
        <taxon>Streptophyta</taxon>
        <taxon>Embryophyta</taxon>
        <taxon>Tracheophyta</taxon>
        <taxon>Spermatophyta</taxon>
        <taxon>Magnoliopsida</taxon>
        <taxon>eudicotyledons</taxon>
        <taxon>Gunneridae</taxon>
        <taxon>Pentapetalae</taxon>
        <taxon>asterids</taxon>
        <taxon>Ericales</taxon>
        <taxon>Ericaceae</taxon>
        <taxon>Ericoideae</taxon>
        <taxon>Rhodoreae</taxon>
        <taxon>Rhododendron</taxon>
    </lineage>
</organism>
<dbReference type="Proteomes" id="UP001062846">
    <property type="component" value="Chromosome 2"/>
</dbReference>
<gene>
    <name evidence="1" type="ORF">RHMOL_Rhmol02G0256100</name>
</gene>